<organism evidence="1 2">
    <name type="scientific">Geojedonia litorea</name>
    <dbReference type="NCBI Taxonomy" id="1268269"/>
    <lineage>
        <taxon>Bacteria</taxon>
        <taxon>Pseudomonadati</taxon>
        <taxon>Bacteroidota</taxon>
        <taxon>Flavobacteriia</taxon>
        <taxon>Flavobacteriales</taxon>
        <taxon>Flavobacteriaceae</taxon>
        <taxon>Geojedonia</taxon>
    </lineage>
</organism>
<reference evidence="2" key="1">
    <citation type="journal article" date="2019" name="Int. J. Syst. Evol. Microbiol.">
        <title>The Global Catalogue of Microorganisms (GCM) 10K type strain sequencing project: providing services to taxonomists for standard genome sequencing and annotation.</title>
        <authorList>
            <consortium name="The Broad Institute Genomics Platform"/>
            <consortium name="The Broad Institute Genome Sequencing Center for Infectious Disease"/>
            <person name="Wu L."/>
            <person name="Ma J."/>
        </authorList>
    </citation>
    <scope>NUCLEOTIDE SEQUENCE [LARGE SCALE GENOMIC DNA]</scope>
    <source>
        <strain evidence="2">CCUG 63682</strain>
    </source>
</reference>
<dbReference type="InterPro" id="IPR054207">
    <property type="entry name" value="DUF6913"/>
</dbReference>
<sequence length="172" mass="20013">MILKAFKEKSNQKYINKLLSERTASVHNKKINSIGVILHLNEFSDFEAIRNYFKSLGLIANRIKIIGFAEEEKDLGYQWETYVNSKDFGWKGKINNVELQTFIDTEFDALISFYKQSSLELNLITAQSKANFKVGLSNKDQRLYDLIINVSPDEFNLFKNELKKYLTVLNKL</sequence>
<dbReference type="Proteomes" id="UP001595953">
    <property type="component" value="Unassembled WGS sequence"/>
</dbReference>
<evidence type="ECO:0000313" key="2">
    <source>
        <dbReference type="Proteomes" id="UP001595953"/>
    </source>
</evidence>
<accession>A0ABV9N6D9</accession>
<keyword evidence="2" id="KW-1185">Reference proteome</keyword>
<gene>
    <name evidence="1" type="ORF">ACFO5O_07360</name>
</gene>
<protein>
    <submittedName>
        <fullName evidence="1">DUF6913 domain-containing protein</fullName>
    </submittedName>
</protein>
<name>A0ABV9N6D9_9FLAO</name>
<dbReference type="EMBL" id="JBHSGP010000012">
    <property type="protein sequence ID" value="MFC4722133.1"/>
    <property type="molecule type" value="Genomic_DNA"/>
</dbReference>
<proteinExistence type="predicted"/>
<dbReference type="RefSeq" id="WP_387962398.1">
    <property type="nucleotide sequence ID" value="NZ_JBHSGP010000012.1"/>
</dbReference>
<comment type="caution">
    <text evidence="1">The sequence shown here is derived from an EMBL/GenBank/DDBJ whole genome shotgun (WGS) entry which is preliminary data.</text>
</comment>
<dbReference type="Pfam" id="PF21857">
    <property type="entry name" value="DUF6913"/>
    <property type="match status" value="1"/>
</dbReference>
<evidence type="ECO:0000313" key="1">
    <source>
        <dbReference type="EMBL" id="MFC4722133.1"/>
    </source>
</evidence>